<keyword evidence="2" id="KW-1185">Reference proteome</keyword>
<dbReference type="Proteomes" id="UP000828390">
    <property type="component" value="Unassembled WGS sequence"/>
</dbReference>
<evidence type="ECO:0000313" key="1">
    <source>
        <dbReference type="EMBL" id="KAH3864335.1"/>
    </source>
</evidence>
<sequence length="641" mass="73372">MRFMGGPKNETHFLCGNQQLSPADSKINFACPSEKVLLNYNPVHCDLSGGLDHGIIDRMITLVANNTNESLSYVIMFDGKKIKRGTDIDLIGFESEPLVEKKLKFEAEKNAVDEVVQRAQSIIKCLESDCDVELETRNELNTGIHKCFHLYSNTLLELKQLKKSKELAVHKYKDKIKKDPKLAKAFEFAIDSCRTFLYQIDNCVSGLLSVQWELCKSGSYLNGAFDLFAKNKNEVVLTKQSNVKLFDESIDEQSEDLPTHTVKQRTDKWFDARSKMKVTGSSIYTAIGLDGLKRLHGHFDNVFSNVPNQPFSEQQENAMRHGTESEKHEIATLSSIVLPFLFPNLIYFEEGYYVENNVMVSPDGCLRDAASMTAVYAFEGKAPFGSIWCRQHYKVPERYMTQTIFEQKVLSAENGTLYLCWTPESTTVFRVPVNRSLHSKCMDIIDSIYMKSVPKRPTRIPKEIKSLRQEIKEHVEHCEFLGEFPSVKACEINRDYLAEPFSYHDLMRALMKGKQLMKEVYNLKRHFASQVVVYLLADLDRLWKPELPHAVPIMYCYRGPSMTMEIARNLLEHVVKACTNKGLHIAAVSSDGEFVQLMVKDKKGQPLTLHQLSKNVWNDVSKMKKQELINRLKALNKTHTF</sequence>
<dbReference type="Gene3D" id="3.90.320.10">
    <property type="match status" value="1"/>
</dbReference>
<dbReference type="InterPro" id="IPR011604">
    <property type="entry name" value="PDDEXK-like_dom_sf"/>
</dbReference>
<comment type="caution">
    <text evidence="1">The sequence shown here is derived from an EMBL/GenBank/DDBJ whole genome shotgun (WGS) entry which is preliminary data.</text>
</comment>
<accession>A0A9D4LSU8</accession>
<gene>
    <name evidence="1" type="ORF">DPMN_027352</name>
</gene>
<name>A0A9D4LSU8_DREPO</name>
<reference evidence="1" key="1">
    <citation type="journal article" date="2019" name="bioRxiv">
        <title>The Genome of the Zebra Mussel, Dreissena polymorpha: A Resource for Invasive Species Research.</title>
        <authorList>
            <person name="McCartney M.A."/>
            <person name="Auch B."/>
            <person name="Kono T."/>
            <person name="Mallez S."/>
            <person name="Zhang Y."/>
            <person name="Obille A."/>
            <person name="Becker A."/>
            <person name="Abrahante J.E."/>
            <person name="Garbe J."/>
            <person name="Badalamenti J.P."/>
            <person name="Herman A."/>
            <person name="Mangelson H."/>
            <person name="Liachko I."/>
            <person name="Sullivan S."/>
            <person name="Sone E.D."/>
            <person name="Koren S."/>
            <person name="Silverstein K.A.T."/>
            <person name="Beckman K.B."/>
            <person name="Gohl D.M."/>
        </authorList>
    </citation>
    <scope>NUCLEOTIDE SEQUENCE</scope>
    <source>
        <strain evidence="1">Duluth1</strain>
        <tissue evidence="1">Whole animal</tissue>
    </source>
</reference>
<dbReference type="AlphaFoldDB" id="A0A9D4LSU8"/>
<reference evidence="1" key="2">
    <citation type="submission" date="2020-11" db="EMBL/GenBank/DDBJ databases">
        <authorList>
            <person name="McCartney M.A."/>
            <person name="Auch B."/>
            <person name="Kono T."/>
            <person name="Mallez S."/>
            <person name="Becker A."/>
            <person name="Gohl D.M."/>
            <person name="Silverstein K.A.T."/>
            <person name="Koren S."/>
            <person name="Bechman K.B."/>
            <person name="Herman A."/>
            <person name="Abrahante J.E."/>
            <person name="Garbe J."/>
        </authorList>
    </citation>
    <scope>NUCLEOTIDE SEQUENCE</scope>
    <source>
        <strain evidence="1">Duluth1</strain>
        <tissue evidence="1">Whole animal</tissue>
    </source>
</reference>
<proteinExistence type="predicted"/>
<organism evidence="1 2">
    <name type="scientific">Dreissena polymorpha</name>
    <name type="common">Zebra mussel</name>
    <name type="synonym">Mytilus polymorpha</name>
    <dbReference type="NCBI Taxonomy" id="45954"/>
    <lineage>
        <taxon>Eukaryota</taxon>
        <taxon>Metazoa</taxon>
        <taxon>Spiralia</taxon>
        <taxon>Lophotrochozoa</taxon>
        <taxon>Mollusca</taxon>
        <taxon>Bivalvia</taxon>
        <taxon>Autobranchia</taxon>
        <taxon>Heteroconchia</taxon>
        <taxon>Euheterodonta</taxon>
        <taxon>Imparidentia</taxon>
        <taxon>Neoheterodontei</taxon>
        <taxon>Myida</taxon>
        <taxon>Dreissenoidea</taxon>
        <taxon>Dreissenidae</taxon>
        <taxon>Dreissena</taxon>
    </lineage>
</organism>
<evidence type="ECO:0000313" key="2">
    <source>
        <dbReference type="Proteomes" id="UP000828390"/>
    </source>
</evidence>
<dbReference type="PANTHER" id="PTHR46609:SF8">
    <property type="entry name" value="YQAJ VIRAL RECOMBINASE DOMAIN-CONTAINING PROTEIN"/>
    <property type="match status" value="1"/>
</dbReference>
<protein>
    <submittedName>
        <fullName evidence="1">Uncharacterized protein</fullName>
    </submittedName>
</protein>
<dbReference type="InterPro" id="IPR051703">
    <property type="entry name" value="NF-kappa-B_Signaling_Reg"/>
</dbReference>
<dbReference type="EMBL" id="JAIWYP010000002">
    <property type="protein sequence ID" value="KAH3864335.1"/>
    <property type="molecule type" value="Genomic_DNA"/>
</dbReference>
<dbReference type="PANTHER" id="PTHR46609">
    <property type="entry name" value="EXONUCLEASE, PHAGE-TYPE/RECB, C-TERMINAL DOMAIN-CONTAINING PROTEIN"/>
    <property type="match status" value="1"/>
</dbReference>